<dbReference type="Pfam" id="PF14360">
    <property type="entry name" value="PAP2_C"/>
    <property type="match status" value="1"/>
</dbReference>
<evidence type="ECO:0000256" key="2">
    <source>
        <dbReference type="ARBA" id="ARBA00005441"/>
    </source>
</evidence>
<feature type="transmembrane region" description="Helical" evidence="11">
    <location>
        <begin position="245"/>
        <end position="262"/>
    </location>
</feature>
<dbReference type="STRING" id="8090.ENSORLP00000037980"/>
<keyword evidence="5" id="KW-0746">Sphingolipid metabolism</keyword>
<evidence type="ECO:0000313" key="14">
    <source>
        <dbReference type="Proteomes" id="UP000001038"/>
    </source>
</evidence>
<gene>
    <name evidence="13" type="primary">LOC101170793</name>
</gene>
<evidence type="ECO:0000256" key="9">
    <source>
        <dbReference type="ARBA" id="ARBA00049904"/>
    </source>
</evidence>
<dbReference type="GO" id="GO:0000139">
    <property type="term" value="C:Golgi membrane"/>
    <property type="evidence" value="ECO:0000318"/>
    <property type="project" value="GO_Central"/>
</dbReference>
<evidence type="ECO:0000256" key="1">
    <source>
        <dbReference type="ARBA" id="ARBA00004141"/>
    </source>
</evidence>
<dbReference type="GO" id="GO:0046513">
    <property type="term" value="P:ceramide biosynthetic process"/>
    <property type="evidence" value="ECO:0000318"/>
    <property type="project" value="GO_Central"/>
</dbReference>
<dbReference type="InterPro" id="IPR045221">
    <property type="entry name" value="Sphingomyelin_synth-like"/>
</dbReference>
<comment type="catalytic activity">
    <reaction evidence="9">
        <text>an N-acylsphing-4-enine + a 1,2-diacyl-sn-glycero-3-phosphoethanolamine = an N-acylsphing-4-enine 1-phosphoethanolamine + a 1,2-diacyl-sn-glycerol</text>
        <dbReference type="Rhea" id="RHEA:36079"/>
        <dbReference type="ChEBI" id="CHEBI:17815"/>
        <dbReference type="ChEBI" id="CHEBI:52639"/>
        <dbReference type="ChEBI" id="CHEBI:64612"/>
        <dbReference type="ChEBI" id="CHEBI:73203"/>
    </reaction>
    <physiologicalReaction direction="left-to-right" evidence="9">
        <dbReference type="Rhea" id="RHEA:36080"/>
    </physiologicalReaction>
</comment>
<feature type="transmembrane region" description="Helical" evidence="11">
    <location>
        <begin position="209"/>
        <end position="233"/>
    </location>
</feature>
<comment type="similarity">
    <text evidence="2">Belongs to the sphingomyelin synthase family.</text>
</comment>
<sequence length="440" mass="50518">MGCKERRGEEAWPQKLGSFTEKTSVCGEEESDGGEAKRGGWKNSTFRLKTVSRCQSVGSCAAFCGSGRFLGRKRWETDEHRHSQVSFLMTSSESQNEGREGNEKVETQTVTFSAASKGGGRLSGLLKQNPLVQSLSRLQRRCDYTKISMPEERANHLPNEWWKTGVAFLYAIFNLIFTTVVITIVHERVPDKSVSPPLPDKFFDYVDRVPWAFTVTETNGLILVGFWLVQWILLKHKAIVGRRCFFLIGTLYMYRCITMYITTLPVPGKHMVCAPKLYNDSVGKIWRILRLLSGGGLSITSSHLMCGDFLYSGHTVMLTLAYLFIKEYSPRWMWWYHWFCWLLCASGVVCILVAHEHYSIDVLIAYIATTRIFWWYHTMANTHELRGVPNNYLSRTWWNPVFNFLEGNVQTTVPLVFLSPLALLSSCRQRYRMVEGSRDE</sequence>
<evidence type="ECO:0000256" key="11">
    <source>
        <dbReference type="SAM" id="Phobius"/>
    </source>
</evidence>
<evidence type="ECO:0000256" key="6">
    <source>
        <dbReference type="ARBA" id="ARBA00022989"/>
    </source>
</evidence>
<feature type="domain" description="Sphingomyelin synthase-like" evidence="12">
    <location>
        <begin position="305"/>
        <end position="378"/>
    </location>
</feature>
<dbReference type="GO" id="GO:0047493">
    <property type="term" value="F:ceramide cholinephosphotransferase activity"/>
    <property type="evidence" value="ECO:0000318"/>
    <property type="project" value="GO_Central"/>
</dbReference>
<dbReference type="InterPro" id="IPR025749">
    <property type="entry name" value="Sphingomyelin_synth-like_dom"/>
</dbReference>
<feature type="transmembrane region" description="Helical" evidence="11">
    <location>
        <begin position="309"/>
        <end position="325"/>
    </location>
</feature>
<dbReference type="Ensembl" id="ENSORLT00000043093.1">
    <property type="protein sequence ID" value="ENSORLP00000037980.1"/>
    <property type="gene ID" value="ENSORLG00000002289.2"/>
</dbReference>
<evidence type="ECO:0000256" key="5">
    <source>
        <dbReference type="ARBA" id="ARBA00022919"/>
    </source>
</evidence>
<evidence type="ECO:0000256" key="3">
    <source>
        <dbReference type="ARBA" id="ARBA00022679"/>
    </source>
</evidence>
<proteinExistence type="inferred from homology"/>
<keyword evidence="4 11" id="KW-0812">Transmembrane</keyword>
<dbReference type="Bgee" id="ENSORLG00000002289">
    <property type="expression patterns" value="Expressed in ovary and 13 other cell types or tissues"/>
</dbReference>
<evidence type="ECO:0000256" key="7">
    <source>
        <dbReference type="ARBA" id="ARBA00023098"/>
    </source>
</evidence>
<evidence type="ECO:0000259" key="12">
    <source>
        <dbReference type="Pfam" id="PF14360"/>
    </source>
</evidence>
<dbReference type="GO" id="GO:0033188">
    <property type="term" value="F:sphingomyelin synthase activity"/>
    <property type="evidence" value="ECO:0000318"/>
    <property type="project" value="GO_Central"/>
</dbReference>
<dbReference type="PANTHER" id="PTHR21290:SF24">
    <property type="entry name" value="PHOSPHATIDYLCHOLINE:CERAMIDE CHOLINEPHOSPHOTRANSFERASE 2"/>
    <property type="match status" value="1"/>
</dbReference>
<organism evidence="13 14">
    <name type="scientific">Oryzias latipes</name>
    <name type="common">Japanese rice fish</name>
    <name type="synonym">Japanese killifish</name>
    <dbReference type="NCBI Taxonomy" id="8090"/>
    <lineage>
        <taxon>Eukaryota</taxon>
        <taxon>Metazoa</taxon>
        <taxon>Chordata</taxon>
        <taxon>Craniata</taxon>
        <taxon>Vertebrata</taxon>
        <taxon>Euteleostomi</taxon>
        <taxon>Actinopterygii</taxon>
        <taxon>Neopterygii</taxon>
        <taxon>Teleostei</taxon>
        <taxon>Neoteleostei</taxon>
        <taxon>Acanthomorphata</taxon>
        <taxon>Ovalentaria</taxon>
        <taxon>Atherinomorphae</taxon>
        <taxon>Beloniformes</taxon>
        <taxon>Adrianichthyidae</taxon>
        <taxon>Oryziinae</taxon>
        <taxon>Oryzias</taxon>
    </lineage>
</organism>
<name>A0A3B3I2J8_ORYLA</name>
<keyword evidence="8 11" id="KW-0472">Membrane</keyword>
<evidence type="ECO:0000256" key="4">
    <source>
        <dbReference type="ARBA" id="ARBA00022692"/>
    </source>
</evidence>
<dbReference type="GeneTree" id="ENSGT00940000157370"/>
<keyword evidence="14" id="KW-1185">Reference proteome</keyword>
<accession>A0A3B3I2J8</accession>
<feature type="transmembrane region" description="Helical" evidence="11">
    <location>
        <begin position="167"/>
        <end position="189"/>
    </location>
</feature>
<dbReference type="PANTHER" id="PTHR21290">
    <property type="entry name" value="SPHINGOMYELIN SYNTHETASE"/>
    <property type="match status" value="1"/>
</dbReference>
<evidence type="ECO:0000256" key="10">
    <source>
        <dbReference type="SAM" id="MobiDB-lite"/>
    </source>
</evidence>
<reference evidence="13" key="3">
    <citation type="submission" date="2025-09" db="UniProtKB">
        <authorList>
            <consortium name="Ensembl"/>
        </authorList>
    </citation>
    <scope>IDENTIFICATION</scope>
    <source>
        <strain evidence="13">Hd-rR</strain>
    </source>
</reference>
<comment type="subcellular location">
    <subcellularLocation>
        <location evidence="1">Membrane</location>
        <topology evidence="1">Multi-pass membrane protein</topology>
    </subcellularLocation>
</comment>
<keyword evidence="3" id="KW-0808">Transferase</keyword>
<feature type="compositionally biased region" description="Basic and acidic residues" evidence="10">
    <location>
        <begin position="1"/>
        <end position="12"/>
    </location>
</feature>
<protein>
    <recommendedName>
        <fullName evidence="12">Sphingomyelin synthase-like domain-containing protein</fullName>
    </recommendedName>
</protein>
<feature type="region of interest" description="Disordered" evidence="10">
    <location>
        <begin position="1"/>
        <end position="40"/>
    </location>
</feature>
<keyword evidence="6 11" id="KW-1133">Transmembrane helix</keyword>
<dbReference type="GO" id="GO:0005886">
    <property type="term" value="C:plasma membrane"/>
    <property type="evidence" value="ECO:0000318"/>
    <property type="project" value="GO_Central"/>
</dbReference>
<dbReference type="InParanoid" id="A0A3B3I2J8"/>
<feature type="transmembrane region" description="Helical" evidence="11">
    <location>
        <begin position="360"/>
        <end position="376"/>
    </location>
</feature>
<feature type="transmembrane region" description="Helical" evidence="11">
    <location>
        <begin position="332"/>
        <end position="354"/>
    </location>
</feature>
<dbReference type="GO" id="GO:0005789">
    <property type="term" value="C:endoplasmic reticulum membrane"/>
    <property type="evidence" value="ECO:0000318"/>
    <property type="project" value="GO_Central"/>
</dbReference>
<reference evidence="13 14" key="1">
    <citation type="journal article" date="2007" name="Nature">
        <title>The medaka draft genome and insights into vertebrate genome evolution.</title>
        <authorList>
            <person name="Kasahara M."/>
            <person name="Naruse K."/>
            <person name="Sasaki S."/>
            <person name="Nakatani Y."/>
            <person name="Qu W."/>
            <person name="Ahsan B."/>
            <person name="Yamada T."/>
            <person name="Nagayasu Y."/>
            <person name="Doi K."/>
            <person name="Kasai Y."/>
            <person name="Jindo T."/>
            <person name="Kobayashi D."/>
            <person name="Shimada A."/>
            <person name="Toyoda A."/>
            <person name="Kuroki Y."/>
            <person name="Fujiyama A."/>
            <person name="Sasaki T."/>
            <person name="Shimizu A."/>
            <person name="Asakawa S."/>
            <person name="Shimizu N."/>
            <person name="Hashimoto S."/>
            <person name="Yang J."/>
            <person name="Lee Y."/>
            <person name="Matsushima K."/>
            <person name="Sugano S."/>
            <person name="Sakaizumi M."/>
            <person name="Narita T."/>
            <person name="Ohishi K."/>
            <person name="Haga S."/>
            <person name="Ohta F."/>
            <person name="Nomoto H."/>
            <person name="Nogata K."/>
            <person name="Morishita T."/>
            <person name="Endo T."/>
            <person name="Shin-I T."/>
            <person name="Takeda H."/>
            <person name="Morishita S."/>
            <person name="Kohara Y."/>
        </authorList>
    </citation>
    <scope>NUCLEOTIDE SEQUENCE [LARGE SCALE GENOMIC DNA]</scope>
    <source>
        <strain evidence="13 14">Hd-rR</strain>
    </source>
</reference>
<keyword evidence="7" id="KW-0443">Lipid metabolism</keyword>
<dbReference type="GO" id="GO:0006686">
    <property type="term" value="P:sphingomyelin biosynthetic process"/>
    <property type="evidence" value="ECO:0000318"/>
    <property type="project" value="GO_Central"/>
</dbReference>
<reference evidence="13" key="2">
    <citation type="submission" date="2025-08" db="UniProtKB">
        <authorList>
            <consortium name="Ensembl"/>
        </authorList>
    </citation>
    <scope>IDENTIFICATION</scope>
    <source>
        <strain evidence="13">Hd-rR</strain>
    </source>
</reference>
<evidence type="ECO:0000256" key="8">
    <source>
        <dbReference type="ARBA" id="ARBA00023136"/>
    </source>
</evidence>
<evidence type="ECO:0000313" key="13">
    <source>
        <dbReference type="Ensembl" id="ENSORLP00000037980.1"/>
    </source>
</evidence>
<dbReference type="Proteomes" id="UP000001038">
    <property type="component" value="Chromosome 18"/>
</dbReference>
<dbReference type="AlphaFoldDB" id="A0A3B3I2J8"/>